<name>A0A1M6IZ42_9FLAO</name>
<evidence type="ECO:0000313" key="3">
    <source>
        <dbReference type="EMBL" id="SHJ39622.1"/>
    </source>
</evidence>
<dbReference type="InterPro" id="IPR001789">
    <property type="entry name" value="Sig_transdc_resp-reg_receiver"/>
</dbReference>
<accession>A0A1M6IZ42</accession>
<keyword evidence="4" id="KW-1185">Reference proteome</keyword>
<dbReference type="GO" id="GO:0000160">
    <property type="term" value="P:phosphorelay signal transduction system"/>
    <property type="evidence" value="ECO:0007669"/>
    <property type="project" value="InterPro"/>
</dbReference>
<feature type="modified residue" description="4-aspartylphosphate" evidence="1">
    <location>
        <position position="62"/>
    </location>
</feature>
<dbReference type="Proteomes" id="UP000184432">
    <property type="component" value="Unassembled WGS sequence"/>
</dbReference>
<dbReference type="PANTHER" id="PTHR43228:SF1">
    <property type="entry name" value="TWO-COMPONENT RESPONSE REGULATOR ARR22"/>
    <property type="match status" value="1"/>
</dbReference>
<evidence type="ECO:0000256" key="1">
    <source>
        <dbReference type="PROSITE-ProRule" id="PRU00169"/>
    </source>
</evidence>
<evidence type="ECO:0000313" key="4">
    <source>
        <dbReference type="Proteomes" id="UP000184432"/>
    </source>
</evidence>
<organism evidence="3 4">
    <name type="scientific">Aquimarina spongiae</name>
    <dbReference type="NCBI Taxonomy" id="570521"/>
    <lineage>
        <taxon>Bacteria</taxon>
        <taxon>Pseudomonadati</taxon>
        <taxon>Bacteroidota</taxon>
        <taxon>Flavobacteriia</taxon>
        <taxon>Flavobacteriales</taxon>
        <taxon>Flavobacteriaceae</taxon>
        <taxon>Aquimarina</taxon>
    </lineage>
</organism>
<dbReference type="InterPro" id="IPR011006">
    <property type="entry name" value="CheY-like_superfamily"/>
</dbReference>
<feature type="domain" description="Response regulatory" evidence="2">
    <location>
        <begin position="10"/>
        <end position="132"/>
    </location>
</feature>
<dbReference type="InterPro" id="IPR052048">
    <property type="entry name" value="ST_Response_Regulator"/>
</dbReference>
<dbReference type="EMBL" id="FQYP01000008">
    <property type="protein sequence ID" value="SHJ39622.1"/>
    <property type="molecule type" value="Genomic_DNA"/>
</dbReference>
<evidence type="ECO:0000259" key="2">
    <source>
        <dbReference type="PROSITE" id="PS50110"/>
    </source>
</evidence>
<protein>
    <submittedName>
        <fullName evidence="3">Response regulator receiver domain-containing protein</fullName>
    </submittedName>
</protein>
<dbReference type="RefSeq" id="WP_073319151.1">
    <property type="nucleotide sequence ID" value="NZ_FQYP01000008.1"/>
</dbReference>
<proteinExistence type="predicted"/>
<gene>
    <name evidence="3" type="ORF">SAMN04488508_108146</name>
</gene>
<dbReference type="Gene3D" id="3.40.50.2300">
    <property type="match status" value="1"/>
</dbReference>
<dbReference type="OrthoDB" id="673128at2"/>
<dbReference type="SUPFAM" id="SSF52172">
    <property type="entry name" value="CheY-like"/>
    <property type="match status" value="1"/>
</dbReference>
<dbReference type="PROSITE" id="PS50110">
    <property type="entry name" value="RESPONSE_REGULATORY"/>
    <property type="match status" value="1"/>
</dbReference>
<dbReference type="STRING" id="570521.SAMN04488508_108146"/>
<dbReference type="Pfam" id="PF00072">
    <property type="entry name" value="Response_reg"/>
    <property type="match status" value="1"/>
</dbReference>
<reference evidence="4" key="1">
    <citation type="submission" date="2016-11" db="EMBL/GenBank/DDBJ databases">
        <authorList>
            <person name="Varghese N."/>
            <person name="Submissions S."/>
        </authorList>
    </citation>
    <scope>NUCLEOTIDE SEQUENCE [LARGE SCALE GENOMIC DNA]</scope>
    <source>
        <strain evidence="4">DSM 22623</strain>
    </source>
</reference>
<sequence>MAPQLRNNLKFLLIDDSKATNFFNKVMIEKVATPKDLKIAVNGLDALNILNLPYIPDLIFLDINMPVMDGWEFLKEFQKLDTRFKNVSIMIMLGVELPLEKKVLIHTIPNVKGCTGKMLTRDIIQNVIARLNDSTLTGLDNTTSGC</sequence>
<dbReference type="AlphaFoldDB" id="A0A1M6IZ42"/>
<keyword evidence="1" id="KW-0597">Phosphoprotein</keyword>
<dbReference type="PANTHER" id="PTHR43228">
    <property type="entry name" value="TWO-COMPONENT RESPONSE REGULATOR"/>
    <property type="match status" value="1"/>
</dbReference>
<dbReference type="SMART" id="SM00448">
    <property type="entry name" value="REC"/>
    <property type="match status" value="1"/>
</dbReference>